<gene>
    <name evidence="5" type="ORF">FOA43_002558</name>
</gene>
<evidence type="ECO:0000259" key="4">
    <source>
        <dbReference type="PROSITE" id="PS51037"/>
    </source>
</evidence>
<dbReference type="Pfam" id="PF03366">
    <property type="entry name" value="YEATS"/>
    <property type="match status" value="1"/>
</dbReference>
<name>A0A875S2N0_EENNA</name>
<dbReference type="EMBL" id="CP064813">
    <property type="protein sequence ID" value="QPG75208.1"/>
    <property type="molecule type" value="Genomic_DNA"/>
</dbReference>
<keyword evidence="1 2" id="KW-0539">Nucleus</keyword>
<dbReference type="GO" id="GO:0000785">
    <property type="term" value="C:chromatin"/>
    <property type="evidence" value="ECO:0007669"/>
    <property type="project" value="UniProtKB-ARBA"/>
</dbReference>
<evidence type="ECO:0000313" key="6">
    <source>
        <dbReference type="Proteomes" id="UP000662931"/>
    </source>
</evidence>
<dbReference type="PROSITE" id="PS51037">
    <property type="entry name" value="YEATS"/>
    <property type="match status" value="1"/>
</dbReference>
<dbReference type="GO" id="GO:0005634">
    <property type="term" value="C:nucleus"/>
    <property type="evidence" value="ECO:0007669"/>
    <property type="project" value="UniProtKB-SubCell"/>
</dbReference>
<accession>A0A875S2N0</accession>
<dbReference type="Proteomes" id="UP000662931">
    <property type="component" value="Chromosome 2"/>
</dbReference>
<comment type="subcellular location">
    <subcellularLocation>
        <location evidence="2">Nucleus</location>
    </subcellularLocation>
</comment>
<dbReference type="PIRSF" id="PIRSF016551">
    <property type="entry name" value="SAS5/TFIID_14"/>
    <property type="match status" value="1"/>
</dbReference>
<evidence type="ECO:0000256" key="3">
    <source>
        <dbReference type="SAM" id="MobiDB-lite"/>
    </source>
</evidence>
<dbReference type="InterPro" id="IPR038704">
    <property type="entry name" value="YEAST_sf"/>
</dbReference>
<dbReference type="KEGG" id="bnn:FOA43_002558"/>
<dbReference type="Gene3D" id="2.60.40.1970">
    <property type="entry name" value="YEATS domain"/>
    <property type="match status" value="1"/>
</dbReference>
<keyword evidence="6" id="KW-1185">Reference proteome</keyword>
<dbReference type="OrthoDB" id="1741717at2759"/>
<feature type="domain" description="YEATS" evidence="4">
    <location>
        <begin position="1"/>
        <end position="134"/>
    </location>
</feature>
<evidence type="ECO:0000256" key="2">
    <source>
        <dbReference type="PROSITE-ProRule" id="PRU00376"/>
    </source>
</evidence>
<dbReference type="CDD" id="cd16905">
    <property type="entry name" value="YEATS_Taf14_like"/>
    <property type="match status" value="1"/>
</dbReference>
<sequence length="244" mass="27491">MVEVKRTVRITTTQRVLKDIAPVQAGFPMRAWTIEICLVDDKGNEIPATLFDKVTYHLHPTFSNPVRAYKKPPFRIDEKGWGGFDIPITLTITDKGGDKKLNHDLNFMKEKYVIDHIITINTNKAPLLKELLNSGPVPNFNPDEASASGAGAKRRSNNAADPKTIKKMKTGASKAGVDLERMADYLTKLNEDDLLGVVQMVNDNRTAEMNIKNDVENGEFTMDLYTLPDTLLKSLWDYVRKRVE</sequence>
<feature type="region of interest" description="Disordered" evidence="3">
    <location>
        <begin position="139"/>
        <end position="163"/>
    </location>
</feature>
<reference evidence="5" key="1">
    <citation type="submission" date="2020-10" db="EMBL/GenBank/DDBJ databases">
        <authorList>
            <person name="Roach M.J.R."/>
        </authorList>
    </citation>
    <scope>NUCLEOTIDE SEQUENCE</scope>
    <source>
        <strain evidence="5">CBS 1945</strain>
    </source>
</reference>
<dbReference type="GeneID" id="62195959"/>
<dbReference type="InterPro" id="IPR055129">
    <property type="entry name" value="YEATS_dom"/>
</dbReference>
<dbReference type="Pfam" id="PF17035">
    <property type="entry name" value="BET"/>
    <property type="match status" value="1"/>
</dbReference>
<dbReference type="GO" id="GO:0006355">
    <property type="term" value="P:regulation of DNA-templated transcription"/>
    <property type="evidence" value="ECO:0007669"/>
    <property type="project" value="InterPro"/>
</dbReference>
<dbReference type="PANTHER" id="PTHR23195">
    <property type="entry name" value="YEATS DOMAIN"/>
    <property type="match status" value="1"/>
</dbReference>
<evidence type="ECO:0000256" key="1">
    <source>
        <dbReference type="ARBA" id="ARBA00023242"/>
    </source>
</evidence>
<dbReference type="AlphaFoldDB" id="A0A875S2N0"/>
<dbReference type="InterPro" id="IPR027353">
    <property type="entry name" value="NET_dom"/>
</dbReference>
<dbReference type="InterPro" id="IPR016665">
    <property type="entry name" value="Sas5/TAF14"/>
</dbReference>
<dbReference type="InterPro" id="IPR005033">
    <property type="entry name" value="YEATS"/>
</dbReference>
<evidence type="ECO:0000313" key="5">
    <source>
        <dbReference type="EMBL" id="QPG75208.1"/>
    </source>
</evidence>
<protein>
    <recommendedName>
        <fullName evidence="4">YEATS domain-containing protein</fullName>
    </recommendedName>
</protein>
<dbReference type="RefSeq" id="XP_038778773.1">
    <property type="nucleotide sequence ID" value="XM_038922845.1"/>
</dbReference>
<organism evidence="5 6">
    <name type="scientific">Eeniella nana</name>
    <name type="common">Yeast</name>
    <name type="synonym">Brettanomyces nanus</name>
    <dbReference type="NCBI Taxonomy" id="13502"/>
    <lineage>
        <taxon>Eukaryota</taxon>
        <taxon>Fungi</taxon>
        <taxon>Dikarya</taxon>
        <taxon>Ascomycota</taxon>
        <taxon>Saccharomycotina</taxon>
        <taxon>Pichiomycetes</taxon>
        <taxon>Pichiales</taxon>
        <taxon>Pichiaceae</taxon>
        <taxon>Brettanomyces</taxon>
    </lineage>
</organism>
<proteinExistence type="predicted"/>